<comment type="similarity">
    <text evidence="1">Belongs to the GSP E family.</text>
</comment>
<evidence type="ECO:0000313" key="5">
    <source>
        <dbReference type="EMBL" id="CAJ19828.1"/>
    </source>
</evidence>
<dbReference type="KEGG" id="xcv:XCVd0016"/>
<name>Q3C088_XANE5</name>
<dbReference type="GO" id="GO:0005524">
    <property type="term" value="F:ATP binding"/>
    <property type="evidence" value="ECO:0007669"/>
    <property type="project" value="UniProtKB-KW"/>
</dbReference>
<accession>Q3C088</accession>
<dbReference type="PANTHER" id="PTHR30258:SF2">
    <property type="entry name" value="COMG OPERON PROTEIN 1"/>
    <property type="match status" value="1"/>
</dbReference>
<sequence>MERVAPICCLLRSTASVSRPLCRLLVRRFQISSAAQLPWFLLVPVSSSAQQRFLRKSAVALSQTYPSLGHTARRSMAGLGSPGRCRLPKQMLVAVRMPTRSLGRSPTKPRVSSMQLKDLPVVDIYLGHDYSLMKDLPGAQAPGSAAPDQLKQELANVRGLCLEMFEKSGDPEFALSLDGFVYRVTTFVDTSTHPVFVLSRAASKVIPIERLDIPKHAKEAVLSPRTRGIVLVTGEMGSGKTVTATTLFVERLRQTRSIGLALEDPIESNLNGPHGDGWCIHVQVSRREGGYREYLIRSMRSRAETIYLGELRDESSAEQAVQLSNMGHLVFTTVHGGDLPQAIERILSLSRGLRDPSGMLAEGLAVIIHQKLVHSTALPGGTSIPRLVAKALTLVPAHGDERGEAFSKSARALIRTNELSKLQTLIEQQSNAATWRGNP</sequence>
<dbReference type="HOGENOM" id="CLU_050857_1_0_6"/>
<evidence type="ECO:0000256" key="3">
    <source>
        <dbReference type="ARBA" id="ARBA00022840"/>
    </source>
</evidence>
<dbReference type="GO" id="GO:0016887">
    <property type="term" value="F:ATP hydrolysis activity"/>
    <property type="evidence" value="ECO:0007669"/>
    <property type="project" value="TreeGrafter"/>
</dbReference>
<dbReference type="EMBL" id="AM039951">
    <property type="protein sequence ID" value="CAJ19828.1"/>
    <property type="molecule type" value="Genomic_DNA"/>
</dbReference>
<dbReference type="SUPFAM" id="SSF52540">
    <property type="entry name" value="P-loop containing nucleoside triphosphate hydrolases"/>
    <property type="match status" value="1"/>
</dbReference>
<feature type="domain" description="Bacterial type II secretion system protein E" evidence="4">
    <location>
        <begin position="219"/>
        <end position="378"/>
    </location>
</feature>
<evidence type="ECO:0000259" key="4">
    <source>
        <dbReference type="Pfam" id="PF00437"/>
    </source>
</evidence>
<geneLocation type="plasmid" evidence="5 6">
    <name>pXCV183</name>
</geneLocation>
<evidence type="ECO:0000256" key="2">
    <source>
        <dbReference type="ARBA" id="ARBA00022741"/>
    </source>
</evidence>
<dbReference type="Proteomes" id="UP000007069">
    <property type="component" value="Plasmid pXCV183"/>
</dbReference>
<keyword evidence="2" id="KW-0547">Nucleotide-binding</keyword>
<proteinExistence type="inferred from homology"/>
<gene>
    <name evidence="5" type="primary">pilT</name>
    <name evidence="5" type="ordered locus">XCVd0016</name>
</gene>
<organism evidence="6">
    <name type="scientific">Xanthomonas euvesicatoria pv. vesicatoria (strain 85-10)</name>
    <name type="common">Xanthomonas campestris pv. vesicatoria</name>
    <dbReference type="NCBI Taxonomy" id="316273"/>
    <lineage>
        <taxon>Bacteria</taxon>
        <taxon>Pseudomonadati</taxon>
        <taxon>Pseudomonadota</taxon>
        <taxon>Gammaproteobacteria</taxon>
        <taxon>Lysobacterales</taxon>
        <taxon>Lysobacteraceae</taxon>
        <taxon>Xanthomonas</taxon>
    </lineage>
</organism>
<dbReference type="PANTHER" id="PTHR30258">
    <property type="entry name" value="TYPE II SECRETION SYSTEM PROTEIN GSPE-RELATED"/>
    <property type="match status" value="1"/>
</dbReference>
<evidence type="ECO:0000313" key="6">
    <source>
        <dbReference type="Proteomes" id="UP000007069"/>
    </source>
</evidence>
<dbReference type="InterPro" id="IPR001482">
    <property type="entry name" value="T2SS/T4SS_dom"/>
</dbReference>
<dbReference type="Pfam" id="PF00437">
    <property type="entry name" value="T2SSE"/>
    <property type="match status" value="1"/>
</dbReference>
<dbReference type="InterPro" id="IPR027417">
    <property type="entry name" value="P-loop_NTPase"/>
</dbReference>
<protein>
    <submittedName>
        <fullName evidence="5">Putative PilT-like type II/IV secretion system protein</fullName>
    </submittedName>
</protein>
<dbReference type="AlphaFoldDB" id="Q3C088"/>
<reference evidence="5 6" key="1">
    <citation type="journal article" date="2005" name="J. Bacteriol.">
        <title>Insights into genome plasticity and pathogenicity of the plant pathogenic Bacterium Xanthomonas campestris pv. vesicatoria revealed by the complete genome sequence.</title>
        <authorList>
            <person name="Thieme F."/>
            <person name="Koebnik R."/>
            <person name="Bekel T."/>
            <person name="Berger C."/>
            <person name="Boch J."/>
            <person name="Buettner D."/>
            <person name="Caldana C."/>
            <person name="Gaigalat L."/>
            <person name="Goesmann A."/>
            <person name="Kay S."/>
            <person name="Kirchner O."/>
            <person name="Lanz C."/>
            <person name="Linke B."/>
            <person name="McHardy A.C."/>
            <person name="Meyer F."/>
            <person name="Mittenhuber G."/>
            <person name="Nies D.H."/>
            <person name="Niesbach-Kloesgen U."/>
            <person name="Patschkowski T."/>
            <person name="Rueckert C."/>
            <person name="Rupp O."/>
            <person name="Schneicker S."/>
            <person name="Schuster S.C."/>
            <person name="Vorhoelter F.J."/>
            <person name="Weber E."/>
            <person name="Puehler A."/>
            <person name="Bonas U."/>
            <person name="Bartels D."/>
            <person name="Kaiser O."/>
        </authorList>
    </citation>
    <scope>NUCLEOTIDE SEQUENCE [LARGE SCALE GENOMIC DNA]</scope>
    <source>
        <strain evidence="5 6">85-10</strain>
        <plasmid evidence="5 6">pXCV183</plasmid>
    </source>
</reference>
<dbReference type="Gene3D" id="3.40.50.300">
    <property type="entry name" value="P-loop containing nucleotide triphosphate hydrolases"/>
    <property type="match status" value="1"/>
</dbReference>
<evidence type="ECO:0000256" key="1">
    <source>
        <dbReference type="ARBA" id="ARBA00006611"/>
    </source>
</evidence>
<keyword evidence="3" id="KW-0067">ATP-binding</keyword>
<keyword evidence="5" id="KW-0614">Plasmid</keyword>
<dbReference type="GO" id="GO:0005886">
    <property type="term" value="C:plasma membrane"/>
    <property type="evidence" value="ECO:0007669"/>
    <property type="project" value="TreeGrafter"/>
</dbReference>